<keyword evidence="2" id="KW-1185">Reference proteome</keyword>
<evidence type="ECO:0000313" key="1">
    <source>
        <dbReference type="EMBL" id="SEN62874.1"/>
    </source>
</evidence>
<name>A0A1H8I3C6_9BURK</name>
<organism evidence="1 2">
    <name type="scientific">Brachymonas denitrificans DSM 15123</name>
    <dbReference type="NCBI Taxonomy" id="1121117"/>
    <lineage>
        <taxon>Bacteria</taxon>
        <taxon>Pseudomonadati</taxon>
        <taxon>Pseudomonadota</taxon>
        <taxon>Betaproteobacteria</taxon>
        <taxon>Burkholderiales</taxon>
        <taxon>Comamonadaceae</taxon>
        <taxon>Brachymonas</taxon>
    </lineage>
</organism>
<dbReference type="Proteomes" id="UP000199531">
    <property type="component" value="Unassembled WGS sequence"/>
</dbReference>
<dbReference type="STRING" id="1121117.SAMN02745977_01689"/>
<evidence type="ECO:0000313" key="2">
    <source>
        <dbReference type="Proteomes" id="UP000199531"/>
    </source>
</evidence>
<reference evidence="1 2" key="1">
    <citation type="submission" date="2016-10" db="EMBL/GenBank/DDBJ databases">
        <authorList>
            <person name="de Groot N.N."/>
        </authorList>
    </citation>
    <scope>NUCLEOTIDE SEQUENCE [LARGE SCALE GENOMIC DNA]</scope>
    <source>
        <strain evidence="1 2">DSM 15123</strain>
    </source>
</reference>
<accession>A0A1H8I3C6</accession>
<dbReference type="RefSeq" id="WP_091816562.1">
    <property type="nucleotide sequence ID" value="NZ_FOCW01000003.1"/>
</dbReference>
<dbReference type="EMBL" id="FOCW01000003">
    <property type="protein sequence ID" value="SEN62874.1"/>
    <property type="molecule type" value="Genomic_DNA"/>
</dbReference>
<dbReference type="AlphaFoldDB" id="A0A1H8I3C6"/>
<protein>
    <submittedName>
        <fullName evidence="1">Uncharacterized conserved protein</fullName>
    </submittedName>
</protein>
<gene>
    <name evidence="1" type="ORF">SAMN02745977_01689</name>
</gene>
<sequence>MSDSKATEPVKPIDLRKLPPPEPMLVIMDAIADPLPACGYWAFLLPRFPQPLVSMLNDRGLDYRVEPEENYDGVIMRIAPEFPEDD</sequence>
<dbReference type="OrthoDB" id="151621at2"/>
<proteinExistence type="predicted"/>